<reference evidence="1" key="2">
    <citation type="journal article" date="2015" name="Fish Shellfish Immunol.">
        <title>Early steps in the European eel (Anguilla anguilla)-Vibrio vulnificus interaction in the gills: Role of the RtxA13 toxin.</title>
        <authorList>
            <person name="Callol A."/>
            <person name="Pajuelo D."/>
            <person name="Ebbesson L."/>
            <person name="Teles M."/>
            <person name="MacKenzie S."/>
            <person name="Amaro C."/>
        </authorList>
    </citation>
    <scope>NUCLEOTIDE SEQUENCE</scope>
</reference>
<sequence length="68" mass="7685">MMHQKRLQNLCKRLYVEKMLHLFQTSDEICASTSVSVDILCRSFACCKTADLFLYSQTIGAASSHSSH</sequence>
<proteinExistence type="predicted"/>
<reference evidence="1" key="1">
    <citation type="submission" date="2014-11" db="EMBL/GenBank/DDBJ databases">
        <authorList>
            <person name="Amaro Gonzalez C."/>
        </authorList>
    </citation>
    <scope>NUCLEOTIDE SEQUENCE</scope>
</reference>
<dbReference type="AlphaFoldDB" id="A0A0E9PBC4"/>
<evidence type="ECO:0000313" key="1">
    <source>
        <dbReference type="EMBL" id="JAH01971.1"/>
    </source>
</evidence>
<protein>
    <submittedName>
        <fullName evidence="1">Uncharacterized protein</fullName>
    </submittedName>
</protein>
<accession>A0A0E9PBC4</accession>
<name>A0A0E9PBC4_ANGAN</name>
<dbReference type="EMBL" id="GBXM01106606">
    <property type="protein sequence ID" value="JAH01971.1"/>
    <property type="molecule type" value="Transcribed_RNA"/>
</dbReference>
<organism evidence="1">
    <name type="scientific">Anguilla anguilla</name>
    <name type="common">European freshwater eel</name>
    <name type="synonym">Muraena anguilla</name>
    <dbReference type="NCBI Taxonomy" id="7936"/>
    <lineage>
        <taxon>Eukaryota</taxon>
        <taxon>Metazoa</taxon>
        <taxon>Chordata</taxon>
        <taxon>Craniata</taxon>
        <taxon>Vertebrata</taxon>
        <taxon>Euteleostomi</taxon>
        <taxon>Actinopterygii</taxon>
        <taxon>Neopterygii</taxon>
        <taxon>Teleostei</taxon>
        <taxon>Anguilliformes</taxon>
        <taxon>Anguillidae</taxon>
        <taxon>Anguilla</taxon>
    </lineage>
</organism>